<dbReference type="Proteomes" id="UP001362999">
    <property type="component" value="Unassembled WGS sequence"/>
</dbReference>
<protein>
    <recommendedName>
        <fullName evidence="3">F-box protein</fullName>
    </recommendedName>
</protein>
<evidence type="ECO:0000313" key="1">
    <source>
        <dbReference type="EMBL" id="KAK6977884.1"/>
    </source>
</evidence>
<comment type="caution">
    <text evidence="1">The sequence shown here is derived from an EMBL/GenBank/DDBJ whole genome shotgun (WGS) entry which is preliminary data.</text>
</comment>
<evidence type="ECO:0000313" key="2">
    <source>
        <dbReference type="Proteomes" id="UP001362999"/>
    </source>
</evidence>
<dbReference type="EMBL" id="JAWWNJ010000164">
    <property type="protein sequence ID" value="KAK6977884.1"/>
    <property type="molecule type" value="Genomic_DNA"/>
</dbReference>
<organism evidence="1 2">
    <name type="scientific">Favolaschia claudopus</name>
    <dbReference type="NCBI Taxonomy" id="2862362"/>
    <lineage>
        <taxon>Eukaryota</taxon>
        <taxon>Fungi</taxon>
        <taxon>Dikarya</taxon>
        <taxon>Basidiomycota</taxon>
        <taxon>Agaricomycotina</taxon>
        <taxon>Agaricomycetes</taxon>
        <taxon>Agaricomycetidae</taxon>
        <taxon>Agaricales</taxon>
        <taxon>Marasmiineae</taxon>
        <taxon>Mycenaceae</taxon>
        <taxon>Favolaschia</taxon>
    </lineage>
</organism>
<name>A0AAV9ZCE8_9AGAR</name>
<sequence>MSVAAAVAARLPTLAFSEVHPLLASLTPLQLLEVATVSPDCCDKVSGLLTKLDMEESKRRGTKEFLEAQETLQKLSFADRFRLSQTTPQLTGPISDSFQYAATQLLSEFGLRFQHIQLLHVAVGTCISGSAVTALVHCGPSFHPNDIDFYAPVGRGEVTVRFLDISSNYRVLRQSPMYNAAVAVSRVWWLEHCVTRKPLNVMECRTSSTFDTITSFHSTAVMNAWTAEGLWIAYPDLTTQSQTLATPYSMRGLRPSREEQRRFGRVVSKYFERGFRFHLLRNPAPHVCGQHFNCPVTLRTTDDAGCWVATFPSSWMTPHITLTCAPYVTRWTLHGPGCQESERENGVAVVNQSLKSDLICCEYIQTM</sequence>
<reference evidence="1 2" key="1">
    <citation type="journal article" date="2024" name="J Genomics">
        <title>Draft genome sequencing and assembly of Favolaschia claudopus CIRM-BRFM 2984 isolated from oak limbs.</title>
        <authorList>
            <person name="Navarro D."/>
            <person name="Drula E."/>
            <person name="Chaduli D."/>
            <person name="Cazenave R."/>
            <person name="Ahrendt S."/>
            <person name="Wang J."/>
            <person name="Lipzen A."/>
            <person name="Daum C."/>
            <person name="Barry K."/>
            <person name="Grigoriev I.V."/>
            <person name="Favel A."/>
            <person name="Rosso M.N."/>
            <person name="Martin F."/>
        </authorList>
    </citation>
    <scope>NUCLEOTIDE SEQUENCE [LARGE SCALE GENOMIC DNA]</scope>
    <source>
        <strain evidence="1 2">CIRM-BRFM 2984</strain>
    </source>
</reference>
<accession>A0AAV9ZCE8</accession>
<dbReference type="AlphaFoldDB" id="A0AAV9ZCE8"/>
<evidence type="ECO:0008006" key="3">
    <source>
        <dbReference type="Google" id="ProtNLM"/>
    </source>
</evidence>
<gene>
    <name evidence="1" type="ORF">R3P38DRAFT_2809836</name>
</gene>
<keyword evidence="2" id="KW-1185">Reference proteome</keyword>
<proteinExistence type="predicted"/>